<evidence type="ECO:0000313" key="10">
    <source>
        <dbReference type="Proteomes" id="UP001157418"/>
    </source>
</evidence>
<evidence type="ECO:0000256" key="3">
    <source>
        <dbReference type="ARBA" id="ARBA00022771"/>
    </source>
</evidence>
<dbReference type="GO" id="GO:0008270">
    <property type="term" value="F:zinc ion binding"/>
    <property type="evidence" value="ECO:0007669"/>
    <property type="project" value="UniProtKB-KW"/>
</dbReference>
<dbReference type="GO" id="GO:0005634">
    <property type="term" value="C:nucleus"/>
    <property type="evidence" value="ECO:0007669"/>
    <property type="project" value="UniProtKB-SubCell"/>
</dbReference>
<keyword evidence="10" id="KW-1185">Reference proteome</keyword>
<dbReference type="SUPFAM" id="SSF90209">
    <property type="entry name" value="Ran binding protein zinc finger-like"/>
    <property type="match status" value="4"/>
</dbReference>
<sequence>MGGGEGRDGDWECNGCGNRNYAFRSFCNRCKQPRLLVDPKSHADSKWLPRIGDWICTGCTNNNYASREKCKKCGEPKEVAALPAHAMPYFPQGVQDHRFNMGLLANGGLPLNPNWLLGGGNDKFGLQAAITWPTHLGGIGIGNGNSHNTHNTPNPLPYINQATQVMVQKGWRNGDWICACGFHNYASRAQCKKCNASMPPALGTKRLASEELVQDWDNKRLNAGQRFEMQHSYPILSQLPSSSYSSSSQMANFVTNQGDGVYPLQLSLQTPQMVTMATTLPGKGAKQWRDGDWMCTNCHNHNYASRSKCNKCNTQREGPSLSVGVA</sequence>
<evidence type="ECO:0000256" key="4">
    <source>
        <dbReference type="ARBA" id="ARBA00022833"/>
    </source>
</evidence>
<dbReference type="EMBL" id="CAKMRJ010001112">
    <property type="protein sequence ID" value="CAH1421576.1"/>
    <property type="molecule type" value="Genomic_DNA"/>
</dbReference>
<gene>
    <name evidence="9" type="ORF">LVIROSA_LOCUS8970</name>
</gene>
<dbReference type="PROSITE" id="PS50199">
    <property type="entry name" value="ZF_RANBP2_2"/>
    <property type="match status" value="4"/>
</dbReference>
<keyword evidence="2" id="KW-0479">Metal-binding</keyword>
<evidence type="ECO:0000259" key="8">
    <source>
        <dbReference type="PROSITE" id="PS50199"/>
    </source>
</evidence>
<dbReference type="GO" id="GO:0003723">
    <property type="term" value="F:RNA binding"/>
    <property type="evidence" value="ECO:0007669"/>
    <property type="project" value="UniProtKB-KW"/>
</dbReference>
<reference evidence="9 10" key="1">
    <citation type="submission" date="2022-01" db="EMBL/GenBank/DDBJ databases">
        <authorList>
            <person name="Xiong W."/>
            <person name="Schranz E."/>
        </authorList>
    </citation>
    <scope>NUCLEOTIDE SEQUENCE [LARGE SCALE GENOMIC DNA]</scope>
</reference>
<dbReference type="InterPro" id="IPR036443">
    <property type="entry name" value="Znf_RanBP2_sf"/>
</dbReference>
<name>A0AAU9M7X2_9ASTR</name>
<dbReference type="Proteomes" id="UP001157418">
    <property type="component" value="Unassembled WGS sequence"/>
</dbReference>
<feature type="domain" description="RanBP2-type" evidence="8">
    <location>
        <begin position="50"/>
        <end position="79"/>
    </location>
</feature>
<dbReference type="SMART" id="SM00547">
    <property type="entry name" value="ZnF_RBZ"/>
    <property type="match status" value="4"/>
</dbReference>
<dbReference type="InterPro" id="IPR001876">
    <property type="entry name" value="Znf_RanBP2"/>
</dbReference>
<dbReference type="PANTHER" id="PTHR23238">
    <property type="entry name" value="RNA BINDING PROTEIN"/>
    <property type="match status" value="1"/>
</dbReference>
<evidence type="ECO:0000256" key="7">
    <source>
        <dbReference type="PROSITE-ProRule" id="PRU00322"/>
    </source>
</evidence>
<keyword evidence="4" id="KW-0862">Zinc</keyword>
<keyword evidence="6" id="KW-0539">Nucleus</keyword>
<dbReference type="FunFam" id="4.10.1060.10:FF:000013">
    <property type="entry name" value="Zinc finger, RanBP2-type protein"/>
    <property type="match status" value="2"/>
</dbReference>
<dbReference type="GO" id="GO:0006355">
    <property type="term" value="P:regulation of DNA-templated transcription"/>
    <property type="evidence" value="ECO:0007669"/>
    <property type="project" value="InterPro"/>
</dbReference>
<protein>
    <recommendedName>
        <fullName evidence="8">RanBP2-type domain-containing protein</fullName>
    </recommendedName>
</protein>
<feature type="domain" description="RanBP2-type" evidence="8">
    <location>
        <begin position="289"/>
        <end position="318"/>
    </location>
</feature>
<accession>A0AAU9M7X2</accession>
<proteinExistence type="predicted"/>
<dbReference type="AlphaFoldDB" id="A0AAU9M7X2"/>
<evidence type="ECO:0000256" key="5">
    <source>
        <dbReference type="ARBA" id="ARBA00022884"/>
    </source>
</evidence>
<dbReference type="Gene3D" id="4.10.1060.10">
    <property type="entry name" value="Zinc finger, RanBP2-type"/>
    <property type="match status" value="4"/>
</dbReference>
<dbReference type="Pfam" id="PF00641">
    <property type="entry name" value="Zn_ribbon_RanBP"/>
    <property type="match status" value="3"/>
</dbReference>
<keyword evidence="5" id="KW-0694">RNA-binding</keyword>
<evidence type="ECO:0000256" key="1">
    <source>
        <dbReference type="ARBA" id="ARBA00004123"/>
    </source>
</evidence>
<evidence type="ECO:0000256" key="2">
    <source>
        <dbReference type="ARBA" id="ARBA00022723"/>
    </source>
</evidence>
<evidence type="ECO:0000256" key="6">
    <source>
        <dbReference type="ARBA" id="ARBA00023242"/>
    </source>
</evidence>
<comment type="caution">
    <text evidence="9">The sequence shown here is derived from an EMBL/GenBank/DDBJ whole genome shotgun (WGS) entry which is preliminary data.</text>
</comment>
<dbReference type="InterPro" id="IPR034870">
    <property type="entry name" value="TET_fam"/>
</dbReference>
<feature type="domain" description="RanBP2-type" evidence="8">
    <location>
        <begin position="7"/>
        <end position="36"/>
    </location>
</feature>
<comment type="subcellular location">
    <subcellularLocation>
        <location evidence="1">Nucleus</location>
    </subcellularLocation>
</comment>
<feature type="domain" description="RanBP2-type" evidence="8">
    <location>
        <begin position="172"/>
        <end position="200"/>
    </location>
</feature>
<keyword evidence="3 7" id="KW-0863">Zinc-finger</keyword>
<evidence type="ECO:0000313" key="9">
    <source>
        <dbReference type="EMBL" id="CAH1421576.1"/>
    </source>
</evidence>
<dbReference type="PROSITE" id="PS01358">
    <property type="entry name" value="ZF_RANBP2_1"/>
    <property type="match status" value="3"/>
</dbReference>
<organism evidence="9 10">
    <name type="scientific">Lactuca virosa</name>
    <dbReference type="NCBI Taxonomy" id="75947"/>
    <lineage>
        <taxon>Eukaryota</taxon>
        <taxon>Viridiplantae</taxon>
        <taxon>Streptophyta</taxon>
        <taxon>Embryophyta</taxon>
        <taxon>Tracheophyta</taxon>
        <taxon>Spermatophyta</taxon>
        <taxon>Magnoliopsida</taxon>
        <taxon>eudicotyledons</taxon>
        <taxon>Gunneridae</taxon>
        <taxon>Pentapetalae</taxon>
        <taxon>asterids</taxon>
        <taxon>campanulids</taxon>
        <taxon>Asterales</taxon>
        <taxon>Asteraceae</taxon>
        <taxon>Cichorioideae</taxon>
        <taxon>Cichorieae</taxon>
        <taxon>Lactucinae</taxon>
        <taxon>Lactuca</taxon>
    </lineage>
</organism>